<sequence>MENLDRITQLPEPLIFDILSRLPFEDYARASILSKTWKSLCDSYPLLYFDHNLYAQQYLASNKNGSREADINQIRDMFLADVDYQLSVRQLDLPFRKIAFLVALNDSEYFSRVDTWLELVKQIHVEDLCIVVQTADYLWENYVDDCSALYEFPMSAMTSKGLRSVYIRGCKFRCETFVDPIDKRRASFSSLQQLYLSHVFLDEDMLENLTVYCQGIESLTLDTCFVMMEFLKLSKFPKLKKAIIGFHRGEIDNVDITDTNLECFKCDAKTNIYVSPAVCAGIRELRLVWHSINLPNLYKDLTATFPLLEEVDIFIENTDTLKAANNTLRKLRFVKHGFVNVKEVRIDCPRLTLLKILTNGLTEVYVDCPKLRVFKYCGNTIPSRISFSSMPDLEESSCEIYIKEACDTLWLINLRAFLILVMGNVTNISLSFKFPMATFKPEEVEAIEASPQYNVHLSIAFLDEATENISALVDSLLWVCRPTTLTLGCRSYYIVKYMCENLATISRDNISDEQLSRPCWVRQLEDFHVEYPLEFRKREFYYWENLIMKPKEFSRVDEDLIYFGVPKQEFDAEYLLYEASNVKENLMSLPDHYRTANRHIRFKFQWSINKE</sequence>
<dbReference type="InterPro" id="IPR032675">
    <property type="entry name" value="LRR_dom_sf"/>
</dbReference>
<dbReference type="SUPFAM" id="SSF52047">
    <property type="entry name" value="RNI-like"/>
    <property type="match status" value="1"/>
</dbReference>
<dbReference type="Gene3D" id="1.20.1280.50">
    <property type="match status" value="1"/>
</dbReference>
<dbReference type="Pfam" id="PF23622">
    <property type="entry name" value="LRR_At1g61320_AtMIF1"/>
    <property type="match status" value="1"/>
</dbReference>
<evidence type="ECO:0000259" key="1">
    <source>
        <dbReference type="PROSITE" id="PS50181"/>
    </source>
</evidence>
<dbReference type="InterPro" id="IPR001810">
    <property type="entry name" value="F-box_dom"/>
</dbReference>
<evidence type="ECO:0000313" key="2">
    <source>
        <dbReference type="EMBL" id="KAK9727302.1"/>
    </source>
</evidence>
<reference evidence="2" key="1">
    <citation type="submission" date="2024-03" db="EMBL/GenBank/DDBJ databases">
        <title>WGS assembly of Saponaria officinalis var. Norfolk2.</title>
        <authorList>
            <person name="Jenkins J."/>
            <person name="Shu S."/>
            <person name="Grimwood J."/>
            <person name="Barry K."/>
            <person name="Goodstein D."/>
            <person name="Schmutz J."/>
            <person name="Leebens-Mack J."/>
            <person name="Osbourn A."/>
        </authorList>
    </citation>
    <scope>NUCLEOTIDE SEQUENCE [LARGE SCALE GENOMIC DNA]</scope>
    <source>
        <strain evidence="2">JIC</strain>
    </source>
</reference>
<dbReference type="Gene3D" id="3.80.10.10">
    <property type="entry name" value="Ribonuclease Inhibitor"/>
    <property type="match status" value="1"/>
</dbReference>
<dbReference type="AlphaFoldDB" id="A0AAW1L2Q3"/>
<dbReference type="InterPro" id="IPR055357">
    <property type="entry name" value="LRR_At1g61320_AtMIF1"/>
</dbReference>
<comment type="caution">
    <text evidence="2">The sequence shown here is derived from an EMBL/GenBank/DDBJ whole genome shotgun (WGS) entry which is preliminary data.</text>
</comment>
<dbReference type="PANTHER" id="PTHR34145">
    <property type="entry name" value="OS02G0105600 PROTEIN"/>
    <property type="match status" value="1"/>
</dbReference>
<proteinExistence type="predicted"/>
<keyword evidence="3" id="KW-1185">Reference proteome</keyword>
<accession>A0AAW1L2Q3</accession>
<protein>
    <recommendedName>
        <fullName evidence="1">F-box domain-containing protein</fullName>
    </recommendedName>
</protein>
<dbReference type="InterPro" id="IPR036047">
    <property type="entry name" value="F-box-like_dom_sf"/>
</dbReference>
<dbReference type="Proteomes" id="UP001443914">
    <property type="component" value="Unassembled WGS sequence"/>
</dbReference>
<organism evidence="2 3">
    <name type="scientific">Saponaria officinalis</name>
    <name type="common">Common soapwort</name>
    <name type="synonym">Lychnis saponaria</name>
    <dbReference type="NCBI Taxonomy" id="3572"/>
    <lineage>
        <taxon>Eukaryota</taxon>
        <taxon>Viridiplantae</taxon>
        <taxon>Streptophyta</taxon>
        <taxon>Embryophyta</taxon>
        <taxon>Tracheophyta</taxon>
        <taxon>Spermatophyta</taxon>
        <taxon>Magnoliopsida</taxon>
        <taxon>eudicotyledons</taxon>
        <taxon>Gunneridae</taxon>
        <taxon>Pentapetalae</taxon>
        <taxon>Caryophyllales</taxon>
        <taxon>Caryophyllaceae</taxon>
        <taxon>Caryophylleae</taxon>
        <taxon>Saponaria</taxon>
    </lineage>
</organism>
<dbReference type="PROSITE" id="PS50181">
    <property type="entry name" value="FBOX"/>
    <property type="match status" value="1"/>
</dbReference>
<name>A0AAW1L2Q3_SAPOF</name>
<dbReference type="PANTHER" id="PTHR34145:SF28">
    <property type="entry name" value="F-BOX DOMAIN-CONTAINING PROTEIN"/>
    <property type="match status" value="1"/>
</dbReference>
<dbReference type="EMBL" id="JBDFQZ010000005">
    <property type="protein sequence ID" value="KAK9727302.1"/>
    <property type="molecule type" value="Genomic_DNA"/>
</dbReference>
<dbReference type="Pfam" id="PF00646">
    <property type="entry name" value="F-box"/>
    <property type="match status" value="1"/>
</dbReference>
<feature type="domain" description="F-box" evidence="1">
    <location>
        <begin position="4"/>
        <end position="57"/>
    </location>
</feature>
<dbReference type="SUPFAM" id="SSF81383">
    <property type="entry name" value="F-box domain"/>
    <property type="match status" value="1"/>
</dbReference>
<evidence type="ECO:0000313" key="3">
    <source>
        <dbReference type="Proteomes" id="UP001443914"/>
    </source>
</evidence>
<gene>
    <name evidence="2" type="ORF">RND81_05G272400</name>
</gene>
<dbReference type="SMART" id="SM00256">
    <property type="entry name" value="FBOX"/>
    <property type="match status" value="1"/>
</dbReference>
<dbReference type="InterPro" id="IPR053772">
    <property type="entry name" value="At1g61320/At1g61330-like"/>
</dbReference>